<evidence type="ECO:0000313" key="1">
    <source>
        <dbReference type="EMBL" id="CAL8120211.1"/>
    </source>
</evidence>
<name>A0ABP1R9Z5_9HEXA</name>
<gene>
    <name evidence="1" type="ORF">ODALV1_LOCUS18903</name>
</gene>
<evidence type="ECO:0000313" key="2">
    <source>
        <dbReference type="Proteomes" id="UP001642540"/>
    </source>
</evidence>
<keyword evidence="2" id="KW-1185">Reference proteome</keyword>
<protein>
    <submittedName>
        <fullName evidence="1">Uncharacterized protein</fullName>
    </submittedName>
</protein>
<sequence length="194" mass="22316">MDKILGSELPVLEKEGRIYWNTIWWARRAESGLVGEPGVRSILDFLDPQTGNLEILFHLEFWRARSEIARLNPPMLVFDALRLANLPLELQTPPDVCLVTNGGIIKAHSIKLYHEFPGLLSDVGNAPLMSGYAWFEHNFDFTTVLKIVLVMYDVYYPGFNNDIITLLLFASRLKMRQLYVKLLRGQPNHQPQHQ</sequence>
<dbReference type="Proteomes" id="UP001642540">
    <property type="component" value="Unassembled WGS sequence"/>
</dbReference>
<reference evidence="1 2" key="1">
    <citation type="submission" date="2024-08" db="EMBL/GenBank/DDBJ databases">
        <authorList>
            <person name="Cucini C."/>
            <person name="Frati F."/>
        </authorList>
    </citation>
    <scope>NUCLEOTIDE SEQUENCE [LARGE SCALE GENOMIC DNA]</scope>
</reference>
<proteinExistence type="predicted"/>
<dbReference type="EMBL" id="CAXLJM020000062">
    <property type="protein sequence ID" value="CAL8120211.1"/>
    <property type="molecule type" value="Genomic_DNA"/>
</dbReference>
<comment type="caution">
    <text evidence="1">The sequence shown here is derived from an EMBL/GenBank/DDBJ whole genome shotgun (WGS) entry which is preliminary data.</text>
</comment>
<organism evidence="1 2">
    <name type="scientific">Orchesella dallaii</name>
    <dbReference type="NCBI Taxonomy" id="48710"/>
    <lineage>
        <taxon>Eukaryota</taxon>
        <taxon>Metazoa</taxon>
        <taxon>Ecdysozoa</taxon>
        <taxon>Arthropoda</taxon>
        <taxon>Hexapoda</taxon>
        <taxon>Collembola</taxon>
        <taxon>Entomobryomorpha</taxon>
        <taxon>Entomobryoidea</taxon>
        <taxon>Orchesellidae</taxon>
        <taxon>Orchesellinae</taxon>
        <taxon>Orchesella</taxon>
    </lineage>
</organism>
<accession>A0ABP1R9Z5</accession>